<sequence length="100" mass="11319">MTSTDQSQTQKQAQFITSHAIDTVDAYTLAHDIVSDLSAIFELLEKLDFADYSNERLSRILSEAGFRHAADRLQLIDEKIIDAKKTLDELIDANKSNMKM</sequence>
<evidence type="ECO:0000313" key="1">
    <source>
        <dbReference type="EMBL" id="PRC90799.1"/>
    </source>
</evidence>
<dbReference type="EMBL" id="PUGF01000035">
    <property type="protein sequence ID" value="PRC90799.1"/>
    <property type="molecule type" value="Genomic_DNA"/>
</dbReference>
<dbReference type="Proteomes" id="UP000237839">
    <property type="component" value="Unassembled WGS sequence"/>
</dbReference>
<protein>
    <submittedName>
        <fullName evidence="1">Uncharacterized protein</fullName>
    </submittedName>
</protein>
<evidence type="ECO:0000313" key="2">
    <source>
        <dbReference type="Proteomes" id="UP000237839"/>
    </source>
</evidence>
<organism evidence="1 2">
    <name type="scientific">Solimicrobium silvestre</name>
    <dbReference type="NCBI Taxonomy" id="2099400"/>
    <lineage>
        <taxon>Bacteria</taxon>
        <taxon>Pseudomonadati</taxon>
        <taxon>Pseudomonadota</taxon>
        <taxon>Betaproteobacteria</taxon>
        <taxon>Burkholderiales</taxon>
        <taxon>Oxalobacteraceae</taxon>
        <taxon>Solimicrobium</taxon>
    </lineage>
</organism>
<reference evidence="1 2" key="1">
    <citation type="submission" date="2018-02" db="EMBL/GenBank/DDBJ databases">
        <title>Solimicrobium silvestre gen. nov., sp. nov., isolated from alpine forest soil.</title>
        <authorList>
            <person name="Margesin R."/>
            <person name="Albuquerque L."/>
            <person name="Zhang D.-C."/>
            <person name="Froufe H.J.C."/>
            <person name="Severino R."/>
            <person name="Roxo I."/>
            <person name="Egas C."/>
            <person name="Da Costa M.S."/>
        </authorList>
    </citation>
    <scope>NUCLEOTIDE SEQUENCE [LARGE SCALE GENOMIC DNA]</scope>
    <source>
        <strain evidence="1 2">S20-91</strain>
    </source>
</reference>
<comment type="caution">
    <text evidence="1">The sequence shown here is derived from an EMBL/GenBank/DDBJ whole genome shotgun (WGS) entry which is preliminary data.</text>
</comment>
<gene>
    <name evidence="1" type="ORF">S2091_4462</name>
</gene>
<proteinExistence type="predicted"/>
<dbReference type="RefSeq" id="WP_105534191.1">
    <property type="nucleotide sequence ID" value="NZ_PUGF01000035.1"/>
</dbReference>
<name>A0A2S9GSV5_9BURK</name>
<accession>A0A2S9GSV5</accession>
<keyword evidence="2" id="KW-1185">Reference proteome</keyword>
<dbReference type="AlphaFoldDB" id="A0A2S9GSV5"/>